<accession>A0A7M1BAR8</accession>
<keyword evidence="1" id="KW-0614">Plasmid</keyword>
<name>A0A7M1BAR8_9BACT</name>
<evidence type="ECO:0000313" key="1">
    <source>
        <dbReference type="EMBL" id="QOP46810.1"/>
    </source>
</evidence>
<dbReference type="KEGG" id="spal:FM071_10565"/>
<evidence type="ECO:0000313" key="2">
    <source>
        <dbReference type="Proteomes" id="UP000593580"/>
    </source>
</evidence>
<gene>
    <name evidence="1" type="ORF">FM071_10565</name>
</gene>
<protein>
    <submittedName>
        <fullName evidence="1">Uncharacterized protein</fullName>
    </submittedName>
</protein>
<dbReference type="RefSeq" id="WP_193112098.1">
    <property type="nucleotide sequence ID" value="NZ_CP041407.1"/>
</dbReference>
<dbReference type="AlphaFoldDB" id="A0A7M1BAR8"/>
<organism evidence="1 2">
    <name type="scientific">Sulfurimonas paralvinellae</name>
    <dbReference type="NCBI Taxonomy" id="317658"/>
    <lineage>
        <taxon>Bacteria</taxon>
        <taxon>Pseudomonadati</taxon>
        <taxon>Campylobacterota</taxon>
        <taxon>Epsilonproteobacteria</taxon>
        <taxon>Campylobacterales</taxon>
        <taxon>Sulfurimonadaceae</taxon>
        <taxon>Sulfurimonas</taxon>
    </lineage>
</organism>
<keyword evidence="2" id="KW-1185">Reference proteome</keyword>
<sequence>MIKDKELDRLKEILKAYLVEEGYTEINDPFATDMIIDASGALQSSGEYTIRTTAQNADGATVAFRLVPYEMSIYCENELVKRIEEN</sequence>
<dbReference type="Proteomes" id="UP000593580">
    <property type="component" value="Plasmid unnamed"/>
</dbReference>
<dbReference type="EMBL" id="CP041407">
    <property type="protein sequence ID" value="QOP46810.1"/>
    <property type="molecule type" value="Genomic_DNA"/>
</dbReference>
<geneLocation type="plasmid" evidence="1 2">
    <name>unnamed</name>
</geneLocation>
<proteinExistence type="predicted"/>
<reference evidence="1 2" key="1">
    <citation type="submission" date="2019-07" db="EMBL/GenBank/DDBJ databases">
        <title>Sulfurimonas paralvinellae sp. nov., a novel mesophilic, hydrogen- and sulfur-oxidizing chemolithoautotroph within the Epsilonproteo- bacteria isolated from a deep-sea hydrothermal vent polychaete nest, reclassification of Thiomicrospira denitrificans as Sulfurimonas denitrificans comb. nov. and emended description of the genus Sulfurimonas.</title>
        <authorList>
            <person name="Wang S."/>
            <person name="Jiang L."/>
            <person name="Shao Z."/>
        </authorList>
    </citation>
    <scope>NUCLEOTIDE SEQUENCE [LARGE SCALE GENOMIC DNA]</scope>
    <source>
        <strain evidence="1 2">GO25</strain>
        <plasmid evidence="1 2">unnamed</plasmid>
    </source>
</reference>